<evidence type="ECO:0000256" key="1">
    <source>
        <dbReference type="ARBA" id="ARBA00004141"/>
    </source>
</evidence>
<evidence type="ECO:0000256" key="2">
    <source>
        <dbReference type="ARBA" id="ARBA00004749"/>
    </source>
</evidence>
<evidence type="ECO:0000256" key="8">
    <source>
        <dbReference type="ARBA" id="ARBA00022989"/>
    </source>
</evidence>
<keyword evidence="6" id="KW-0547">Nucleotide-binding</keyword>
<feature type="region of interest" description="Disordered" evidence="10">
    <location>
        <begin position="188"/>
        <end position="213"/>
    </location>
</feature>
<dbReference type="InterPro" id="IPR004147">
    <property type="entry name" value="ABC1_dom"/>
</dbReference>
<feature type="domain" description="ABC1 atypical kinase-like" evidence="12">
    <location>
        <begin position="366"/>
        <end position="610"/>
    </location>
</feature>
<comment type="pathway">
    <text evidence="2">Cofactor biosynthesis; ubiquinone biosynthesis.</text>
</comment>
<evidence type="ECO:0000256" key="9">
    <source>
        <dbReference type="ARBA" id="ARBA00023136"/>
    </source>
</evidence>
<evidence type="ECO:0000256" key="11">
    <source>
        <dbReference type="SAM" id="Phobius"/>
    </source>
</evidence>
<dbReference type="GO" id="GO:0016740">
    <property type="term" value="F:transferase activity"/>
    <property type="evidence" value="ECO:0007669"/>
    <property type="project" value="UniProtKB-KW"/>
</dbReference>
<keyword evidence="9 11" id="KW-0472">Membrane</keyword>
<dbReference type="Pfam" id="PF03109">
    <property type="entry name" value="ABC1"/>
    <property type="match status" value="1"/>
</dbReference>
<dbReference type="GO" id="GO:0006744">
    <property type="term" value="P:ubiquinone biosynthetic process"/>
    <property type="evidence" value="ECO:0007669"/>
    <property type="project" value="TreeGrafter"/>
</dbReference>
<feature type="transmembrane region" description="Helical" evidence="11">
    <location>
        <begin position="702"/>
        <end position="723"/>
    </location>
</feature>
<evidence type="ECO:0000313" key="14">
    <source>
        <dbReference type="Proteomes" id="UP001331761"/>
    </source>
</evidence>
<dbReference type="PRINTS" id="PR00259">
    <property type="entry name" value="TMFOUR"/>
</dbReference>
<evidence type="ECO:0000256" key="6">
    <source>
        <dbReference type="ARBA" id="ARBA00022741"/>
    </source>
</evidence>
<name>A0AAN8EVD0_TRICO</name>
<evidence type="ECO:0000256" key="7">
    <source>
        <dbReference type="ARBA" id="ARBA00022840"/>
    </source>
</evidence>
<protein>
    <submittedName>
        <fullName evidence="13">ABC1 domain-containing protein</fullName>
    </submittedName>
</protein>
<evidence type="ECO:0000259" key="12">
    <source>
        <dbReference type="Pfam" id="PF03109"/>
    </source>
</evidence>
<dbReference type="EMBL" id="WIXE01025039">
    <property type="protein sequence ID" value="KAK5965060.1"/>
    <property type="molecule type" value="Genomic_DNA"/>
</dbReference>
<comment type="caution">
    <text evidence="13">The sequence shown here is derived from an EMBL/GenBank/DDBJ whole genome shotgun (WGS) entry which is preliminary data.</text>
</comment>
<dbReference type="PANTHER" id="PTHR43851">
    <property type="match status" value="1"/>
</dbReference>
<dbReference type="InterPro" id="IPR011009">
    <property type="entry name" value="Kinase-like_dom_sf"/>
</dbReference>
<comment type="similarity">
    <text evidence="3">Belongs to the protein kinase superfamily. ADCK protein kinase family.</text>
</comment>
<keyword evidence="5 11" id="KW-0812">Transmembrane</keyword>
<dbReference type="SUPFAM" id="SSF56112">
    <property type="entry name" value="Protein kinase-like (PK-like)"/>
    <property type="match status" value="1"/>
</dbReference>
<evidence type="ECO:0000313" key="13">
    <source>
        <dbReference type="EMBL" id="KAK5965060.1"/>
    </source>
</evidence>
<gene>
    <name evidence="13" type="ORF">GCK32_006826</name>
</gene>
<evidence type="ECO:0000256" key="3">
    <source>
        <dbReference type="ARBA" id="ARBA00009670"/>
    </source>
</evidence>
<dbReference type="PANTHER" id="PTHR43851:SF3">
    <property type="entry name" value="COENZYME Q8"/>
    <property type="match status" value="1"/>
</dbReference>
<accession>A0AAN8EVD0</accession>
<dbReference type="InterPro" id="IPR034646">
    <property type="entry name" value="ADCK3_dom"/>
</dbReference>
<evidence type="ECO:0000256" key="10">
    <source>
        <dbReference type="SAM" id="MobiDB-lite"/>
    </source>
</evidence>
<feature type="transmembrane region" description="Helical" evidence="11">
    <location>
        <begin position="767"/>
        <end position="790"/>
    </location>
</feature>
<dbReference type="GO" id="GO:0005524">
    <property type="term" value="F:ATP binding"/>
    <property type="evidence" value="ECO:0007669"/>
    <property type="project" value="UniProtKB-KW"/>
</dbReference>
<dbReference type="GO" id="GO:0016020">
    <property type="term" value="C:membrane"/>
    <property type="evidence" value="ECO:0007669"/>
    <property type="project" value="UniProtKB-SubCell"/>
</dbReference>
<keyword evidence="4" id="KW-0808">Transferase</keyword>
<dbReference type="Proteomes" id="UP001331761">
    <property type="component" value="Unassembled WGS sequence"/>
</dbReference>
<dbReference type="InterPro" id="IPR051409">
    <property type="entry name" value="Atypical_kinase_ADCK"/>
</dbReference>
<dbReference type="AlphaFoldDB" id="A0AAN8EVD0"/>
<reference evidence="13 14" key="1">
    <citation type="submission" date="2019-10" db="EMBL/GenBank/DDBJ databases">
        <title>Assembly and Annotation for the nematode Trichostrongylus colubriformis.</title>
        <authorList>
            <person name="Martin J."/>
        </authorList>
    </citation>
    <scope>NUCLEOTIDE SEQUENCE [LARGE SCALE GENOMIC DNA]</scope>
    <source>
        <strain evidence="13">G859</strain>
        <tissue evidence="13">Whole worm</tissue>
    </source>
</reference>
<dbReference type="CDD" id="cd13970">
    <property type="entry name" value="ABC1_ADCK3"/>
    <property type="match status" value="1"/>
</dbReference>
<dbReference type="InterPro" id="IPR018499">
    <property type="entry name" value="Tetraspanin/Peripherin"/>
</dbReference>
<comment type="subcellular location">
    <subcellularLocation>
        <location evidence="1">Membrane</location>
        <topology evidence="1">Multi-pass membrane protein</topology>
    </subcellularLocation>
</comment>
<sequence length="988" mass="109672">MPVKPSTSTVQWCREEAGPILSGLRMLFRSQLGYEGRELEQQFYRTGLRTIVGGGVVVDPLRTEQSSPSLSIPESANDILERATTIAVGIRSFAELMSKGMYPGSGGYTVSSSGERAYITDPFPTKNVIFGLGKVAELVSKGALALPDFSLPNLQRLGEKVQKESYFNKGDSSLPNLQRLGEKVQEEPYFKEGDFSSTETSETPSSENVYDNGLTEEEREFLLKAARSVDDMEAEQKIRGKKENIYRPVLPEGYVVDADEMMNDLSKSKESKVPSSRLGRLASFGQLAVGLAGGAAAEVTRRAFSFGTPEIAEGLSGSPFFSSANADRIVQTLCRVRGAALKLGQMLSIQDPETVPAGLLEIFERVRHSADFMPLKQVQKQMVASFGLDWRSHFSLFEDRPFAAASIGQVHKATLLDGRKVAVKIQYPGVAEGIDSDIDNLVSVLSIGGIFPKGLFLEKFVEVARKELADECRYLREARAMKKFRELLAHSDDFYIPEVVDSLTSDRVLTAEYVVGKPVDKCTNEPQIVRDYIAGKFIELCLHEIFLWRFMQTDPNWSNFFLGVHPVTGKPRMILLDFGATRSYGKKFIDLYMKLIKAAADLDTQRIIKLSKDIGFLTGYETSLMETAHTESVLIMGETLASNTPYDFSRQSVTKRIQKHLPVMLEHRLKSPPEEIYSLHRKLSGFFMTSPLNCGYDLTQKALLSLNMFYVATGILLIFTSAYAKSASIVTSVSLLGGIIAAGVFLILVALLGIYGTKKQHQAALFFYMIILSSVFIVQFIVAVVCLGNVSENSLEEVVRSGWRNSDAAVKWDAQNAFSCCGLVKEDQTRSACEKLQCWDQCEPCLPIIVSVTSDNLSRVGLLGLFFSFTELVGVWLAYRFRGHVYTSASSTFFAIFSSEYRLKEDIAPDDYANVVPVLVLSCFIVIFSMGVLFSNLMDEITVQLRVKCPCDETASECFLHNLCDLFFILVHGLHRKLVPLLGIVVLF</sequence>
<keyword evidence="7" id="KW-0067">ATP-binding</keyword>
<feature type="transmembrane region" description="Helical" evidence="11">
    <location>
        <begin position="860"/>
        <end position="879"/>
    </location>
</feature>
<dbReference type="Pfam" id="PF00335">
    <property type="entry name" value="Tetraspanin"/>
    <property type="match status" value="1"/>
</dbReference>
<evidence type="ECO:0000256" key="5">
    <source>
        <dbReference type="ARBA" id="ARBA00022692"/>
    </source>
</evidence>
<feature type="compositionally biased region" description="Low complexity" evidence="10">
    <location>
        <begin position="196"/>
        <end position="207"/>
    </location>
</feature>
<organism evidence="13 14">
    <name type="scientific">Trichostrongylus colubriformis</name>
    <name type="common">Black scour worm</name>
    <dbReference type="NCBI Taxonomy" id="6319"/>
    <lineage>
        <taxon>Eukaryota</taxon>
        <taxon>Metazoa</taxon>
        <taxon>Ecdysozoa</taxon>
        <taxon>Nematoda</taxon>
        <taxon>Chromadorea</taxon>
        <taxon>Rhabditida</taxon>
        <taxon>Rhabditina</taxon>
        <taxon>Rhabditomorpha</taxon>
        <taxon>Strongyloidea</taxon>
        <taxon>Trichostrongylidae</taxon>
        <taxon>Trichostrongylus</taxon>
    </lineage>
</organism>
<keyword evidence="8 11" id="KW-1133">Transmembrane helix</keyword>
<keyword evidence="14" id="KW-1185">Reference proteome</keyword>
<feature type="transmembrane region" description="Helical" evidence="11">
    <location>
        <begin position="915"/>
        <end position="938"/>
    </location>
</feature>
<feature type="transmembrane region" description="Helical" evidence="11">
    <location>
        <begin position="735"/>
        <end position="755"/>
    </location>
</feature>
<proteinExistence type="inferred from homology"/>
<evidence type="ECO:0000256" key="4">
    <source>
        <dbReference type="ARBA" id="ARBA00022679"/>
    </source>
</evidence>